<reference evidence="1 2" key="1">
    <citation type="submission" date="2020-08" db="EMBL/GenBank/DDBJ databases">
        <title>Complete genome sequence of Entomobacter blattae G55GP.</title>
        <authorList>
            <person name="Poehlein A."/>
            <person name="Guzman J."/>
            <person name="Daniel R."/>
            <person name="Vilcinskas A."/>
        </authorList>
    </citation>
    <scope>NUCLEOTIDE SEQUENCE [LARGE SCALE GENOMIC DNA]</scope>
    <source>
        <strain evidence="1 2">G55GP</strain>
    </source>
</reference>
<evidence type="ECO:0008006" key="3">
    <source>
        <dbReference type="Google" id="ProtNLM"/>
    </source>
</evidence>
<organism evidence="1 2">
    <name type="scientific">Entomobacter blattae</name>
    <dbReference type="NCBI Taxonomy" id="2762277"/>
    <lineage>
        <taxon>Bacteria</taxon>
        <taxon>Pseudomonadati</taxon>
        <taxon>Pseudomonadota</taxon>
        <taxon>Alphaproteobacteria</taxon>
        <taxon>Acetobacterales</taxon>
        <taxon>Acetobacteraceae</taxon>
        <taxon>Entomobacter</taxon>
    </lineage>
</organism>
<evidence type="ECO:0000313" key="1">
    <source>
        <dbReference type="EMBL" id="QNT78279.1"/>
    </source>
</evidence>
<evidence type="ECO:0000313" key="2">
    <source>
        <dbReference type="Proteomes" id="UP000516349"/>
    </source>
</evidence>
<dbReference type="KEGG" id="ebla:JGUZn3_10510"/>
<dbReference type="Pfam" id="PF11863">
    <property type="entry name" value="DUF3383"/>
    <property type="match status" value="1"/>
</dbReference>
<dbReference type="Proteomes" id="UP000516349">
    <property type="component" value="Chromosome"/>
</dbReference>
<protein>
    <recommendedName>
        <fullName evidence="3">DUF3383 domain-containing protein</fullName>
    </recommendedName>
</protein>
<accession>A0A7H1NR69</accession>
<dbReference type="EMBL" id="CP060244">
    <property type="protein sequence ID" value="QNT78279.1"/>
    <property type="molecule type" value="Genomic_DNA"/>
</dbReference>
<gene>
    <name evidence="1" type="ORF">JGUZn3_10510</name>
</gene>
<dbReference type="AlphaFoldDB" id="A0A7H1NR69"/>
<name>A0A7H1NR69_9PROT</name>
<dbReference type="InterPro" id="IPR021808">
    <property type="entry name" value="DUF3383"/>
</dbReference>
<dbReference type="RefSeq" id="WP_203414610.1">
    <property type="nucleotide sequence ID" value="NZ_CP060244.1"/>
</dbReference>
<keyword evidence="2" id="KW-1185">Reference proteome</keyword>
<proteinExistence type="predicted"/>
<sequence length="497" mass="53814">MTIELDTIVRVNPMVLPVGASDNALPGLMLSRKTTLVYGETIAFTSAADVGVRFGYDSMEYRQAQIYFRGFTGATRLPSVLYVAFYPTASTPAYLEGATLAGMTVDELKSLSGDLTLSVNSYTYHADHIDFSAINSFSDAATALIHQLQGSAGAPVPNIWFDTSSVSFIITSPTAVGESRVGFAEGSLAAQLGLTALTGAVQSGAVTNPTAQKVMEDIRSRNQQWATFFCAFDPDTYKTELAKWAFSTNNAVLAILHDTDPGISSLPEGKSWAETLQAANIGCTMPVYESALHAAFIASIAASLDFTASEGRYNFAFRRQNGLTATVKNQEVAAVLEKKGYNFYGDYASSTQEFTFLYPGSITGDWKWADSFINQIWMNRAFQIALVNLLLYRGSIPYSSSGSALIENALLAVINQALAFGAIRPNVSLAPEQQQVIVAQYGKSALTALQTRGWFLFIRAEETPASIRAVRKSPALSFYYLDGQSIQQMTLSSIEVQ</sequence>